<dbReference type="EMBL" id="NWBU01000004">
    <property type="protein sequence ID" value="PTQ13251.1"/>
    <property type="molecule type" value="Genomic_DNA"/>
</dbReference>
<dbReference type="RefSeq" id="WP_107966485.1">
    <property type="nucleotide sequence ID" value="NZ_NWBU01000004.1"/>
</dbReference>
<dbReference type="SUPFAM" id="SSF54427">
    <property type="entry name" value="NTF2-like"/>
    <property type="match status" value="1"/>
</dbReference>
<evidence type="ECO:0000313" key="3">
    <source>
        <dbReference type="Proteomes" id="UP000244162"/>
    </source>
</evidence>
<dbReference type="AlphaFoldDB" id="A0A2T5G2B4"/>
<dbReference type="Gene3D" id="3.10.450.50">
    <property type="match status" value="1"/>
</dbReference>
<sequence length="176" mass="19393">MSGAGDIGVLLARLERLEAESAIRGVMARYMELCDRLDATTPMDELGALFTRDALWAGKGARYGAAFGGHCGRDAIVAMLDRYRGPVPYFAMNAHFLTSEVIRVEGDAAEGSWVMLQTSTYASGTSDLRAARLHVRFAVEEGRWRIARFETENLFSRPVDRWDDPAPVPVPDSHGD</sequence>
<organism evidence="2 3">
    <name type="scientific">Sphingomonas oleivorans</name>
    <dbReference type="NCBI Taxonomy" id="1735121"/>
    <lineage>
        <taxon>Bacteria</taxon>
        <taxon>Pseudomonadati</taxon>
        <taxon>Pseudomonadota</taxon>
        <taxon>Alphaproteobacteria</taxon>
        <taxon>Sphingomonadales</taxon>
        <taxon>Sphingomonadaceae</taxon>
        <taxon>Sphingomonas</taxon>
    </lineage>
</organism>
<dbReference type="InterPro" id="IPR037401">
    <property type="entry name" value="SnoaL-like"/>
</dbReference>
<gene>
    <name evidence="2" type="ORF">CLG96_03795</name>
</gene>
<dbReference type="Proteomes" id="UP000244162">
    <property type="component" value="Unassembled WGS sequence"/>
</dbReference>
<name>A0A2T5G2B4_9SPHN</name>
<keyword evidence="3" id="KW-1185">Reference proteome</keyword>
<evidence type="ECO:0000313" key="2">
    <source>
        <dbReference type="EMBL" id="PTQ13251.1"/>
    </source>
</evidence>
<evidence type="ECO:0000259" key="1">
    <source>
        <dbReference type="Pfam" id="PF13577"/>
    </source>
</evidence>
<reference evidence="2 3" key="1">
    <citation type="submission" date="2017-09" db="EMBL/GenBank/DDBJ databases">
        <title>Sphingomonas panjinensis sp.nov., isolated from oil-contaminated soil.</title>
        <authorList>
            <person name="Wang L."/>
            <person name="Chen L."/>
        </authorList>
    </citation>
    <scope>NUCLEOTIDE SEQUENCE [LARGE SCALE GENOMIC DNA]</scope>
    <source>
        <strain evidence="2 3">FW-11</strain>
    </source>
</reference>
<accession>A0A2T5G2B4</accession>
<proteinExistence type="predicted"/>
<protein>
    <submittedName>
        <fullName evidence="2">Polyketide cyclase</fullName>
    </submittedName>
</protein>
<dbReference type="InterPro" id="IPR032710">
    <property type="entry name" value="NTF2-like_dom_sf"/>
</dbReference>
<dbReference type="Pfam" id="PF13577">
    <property type="entry name" value="SnoaL_4"/>
    <property type="match status" value="1"/>
</dbReference>
<dbReference type="OrthoDB" id="8686501at2"/>
<feature type="domain" description="SnoaL-like" evidence="1">
    <location>
        <begin position="15"/>
        <end position="149"/>
    </location>
</feature>
<comment type="caution">
    <text evidence="2">The sequence shown here is derived from an EMBL/GenBank/DDBJ whole genome shotgun (WGS) entry which is preliminary data.</text>
</comment>